<dbReference type="InterPro" id="IPR040689">
    <property type="entry name" value="SUVR5_Znf-C2H2_3rpt"/>
</dbReference>
<dbReference type="PROSITE" id="PS50157">
    <property type="entry name" value="ZINC_FINGER_C2H2_2"/>
    <property type="match status" value="2"/>
</dbReference>
<proteinExistence type="predicted"/>
<dbReference type="KEGG" id="mcha:111005444"/>
<comment type="subcellular location">
    <subcellularLocation>
        <location evidence="1">Chromosome</location>
    </subcellularLocation>
</comment>
<dbReference type="SMART" id="SM00355">
    <property type="entry name" value="ZnF_C2H2"/>
    <property type="match status" value="4"/>
</dbReference>
<keyword evidence="2" id="KW-0158">Chromosome</keyword>
<dbReference type="Proteomes" id="UP000504603">
    <property type="component" value="Unplaced"/>
</dbReference>
<dbReference type="SMART" id="SM00317">
    <property type="entry name" value="SET"/>
    <property type="match status" value="1"/>
</dbReference>
<dbReference type="SMART" id="SM00468">
    <property type="entry name" value="PreSET"/>
    <property type="match status" value="1"/>
</dbReference>
<dbReference type="RefSeq" id="XP_022132628.1">
    <property type="nucleotide sequence ID" value="XM_022276936.1"/>
</dbReference>
<evidence type="ECO:0000313" key="9">
    <source>
        <dbReference type="RefSeq" id="XP_022132628.1"/>
    </source>
</evidence>
<organism evidence="8 9">
    <name type="scientific">Momordica charantia</name>
    <name type="common">Bitter gourd</name>
    <name type="synonym">Balsam pear</name>
    <dbReference type="NCBI Taxonomy" id="3673"/>
    <lineage>
        <taxon>Eukaryota</taxon>
        <taxon>Viridiplantae</taxon>
        <taxon>Streptophyta</taxon>
        <taxon>Embryophyta</taxon>
        <taxon>Tracheophyta</taxon>
        <taxon>Spermatophyta</taxon>
        <taxon>Magnoliopsida</taxon>
        <taxon>eudicotyledons</taxon>
        <taxon>Gunneridae</taxon>
        <taxon>Pentapetalae</taxon>
        <taxon>rosids</taxon>
        <taxon>fabids</taxon>
        <taxon>Cucurbitales</taxon>
        <taxon>Cucurbitaceae</taxon>
        <taxon>Momordiceae</taxon>
        <taxon>Momordica</taxon>
    </lineage>
</organism>
<evidence type="ECO:0000256" key="4">
    <source>
        <dbReference type="SAM" id="MobiDB-lite"/>
    </source>
</evidence>
<dbReference type="GO" id="GO:0005634">
    <property type="term" value="C:nucleus"/>
    <property type="evidence" value="ECO:0007669"/>
    <property type="project" value="InterPro"/>
</dbReference>
<dbReference type="Gene3D" id="3.30.160.60">
    <property type="entry name" value="Classic Zinc Finger"/>
    <property type="match status" value="1"/>
</dbReference>
<dbReference type="PROSITE" id="PS00028">
    <property type="entry name" value="ZINC_FINGER_C2H2_1"/>
    <property type="match status" value="3"/>
</dbReference>
<evidence type="ECO:0000259" key="7">
    <source>
        <dbReference type="PROSITE" id="PS50867"/>
    </source>
</evidence>
<evidence type="ECO:0000256" key="1">
    <source>
        <dbReference type="ARBA" id="ARBA00004286"/>
    </source>
</evidence>
<reference evidence="9" key="1">
    <citation type="submission" date="2025-08" db="UniProtKB">
        <authorList>
            <consortium name="RefSeq"/>
        </authorList>
    </citation>
    <scope>IDENTIFICATION</scope>
    <source>
        <strain evidence="9">OHB3-1</strain>
    </source>
</reference>
<accession>A0A6J1BWT1</accession>
<dbReference type="GO" id="GO:0008270">
    <property type="term" value="F:zinc ion binding"/>
    <property type="evidence" value="ECO:0007669"/>
    <property type="project" value="UniProtKB-KW"/>
</dbReference>
<dbReference type="PANTHER" id="PTHR47325:SF1">
    <property type="entry name" value="HISTONE-LYSINE N-METHYLTRANSFERASE SUVR5"/>
    <property type="match status" value="1"/>
</dbReference>
<evidence type="ECO:0000256" key="3">
    <source>
        <dbReference type="PROSITE-ProRule" id="PRU00042"/>
    </source>
</evidence>
<gene>
    <name evidence="9" type="primary">LOC111005444</name>
</gene>
<dbReference type="GO" id="GO:0042054">
    <property type="term" value="F:histone methyltransferase activity"/>
    <property type="evidence" value="ECO:0007669"/>
    <property type="project" value="InterPro"/>
</dbReference>
<feature type="compositionally biased region" description="Low complexity" evidence="4">
    <location>
        <begin position="77"/>
        <end position="86"/>
    </location>
</feature>
<sequence>MEVLPMSDVQHVEDSDSPKISGTALFYDGQQSNNSIDREQAAQTANGGLNDLSVNVEDAQINSKCDSQAAPQYLPASGHSSSDSYSNYQMNDQKASCGSPESDFDDTNTENYSTESCLASENSRIVVDTIEDELPSNSKAEELSVSGPEPMWLEGDESVALWVKWRGKWQAGIRCARADWPLSTLKAKPTHDRKKYFVVFFPHTRNYSWADALLVRSIEEFPQPIAYKSHKAGLKLVEDVKVARRFIMKKLAVGMLNIIDQFHLEALIESARDVMTWKEFAMEASRCNGYSDLGRMLLKLQNMIVQCFMNSDWLQNSLNSWVQRCQNAQTAEIIEMLKEELADAILWKEVNSHGDAPVQPTFSSVWKTWKHEVTKWFSISPILPIIRDKEQRSVEAFLATTLQVSRKRPKLEIRRAEAHASLVESKCSGDAMALNIDSGFFKSRNSLNAKLASEAHKVEAREVATSVDSLSIVPGRSGGVQTGNLQLASCKDVELMPHTDVVAEKPFNSGNRNRQCIAFIESKGRQCVRWANEGDVYCCVHLSSRFTGNSDKKEQTRSVESPMCQGTTVLGSRCKHRSLFGSSFCKKHRPRSETKSESNSLENKLIEKQQDIYSVEAIGYKEIKFADVGNTLGVDNGDVTNNGNSSSDKLEHRGKESIATEVRHCIGSCIDSNPCLESPKRHSLYCEKHLPSWLKRARNGKSRVISKEVFMDLLRDSSSQELKIHLHQACELFYRLFKSILSLRNPVPMEVQFQWALSEASKTFGVGEQFMKLVCREKERLKRIWGFDAEEAQLSSYSMEVPTSGNCNDDMGIRCKICSEEFLDDQALSTHFMDGHKKEAQWLFRGYACAICLDSFTNKKVLETHVQERHHAPFVEQCMLLQCIPCGSHFGNTEQLWLHVVAVHPVDFRLSNSTQQHNSSAGEDSPVKPEQCNIVSQENDKKNVGGLRKFICRFCGLKFDLLPDLGRHHQAAHMGPGLVNSRPAKRGLHYYAYKLKSGKLGHPRFKKTLAGASNRNRNRTKASMKKHIQASKLRSTGSINLQPHVPQLASSRKLTQGSTVAKALVSEIQKRKLSPINIDILSIARSACCKVNFKVLLEQKFGVLPEYIYLKAAELCREKGEVNWHIKGFVCPEGCETFEDPLLLPHLMPHPNGFGDHENACSPDPVSCKWEARRCGYVIGSHLSSQQVKENVIILCEDISFGQELVPVVCVADEGRRNSPDIPIANSDDQNARYFMPWENFTYIKKPLLDKSLAIHTESLQFGCACPQSLCSSETCDHVYLFNSDYEDPKDIYGNPMRRRFPYDENGRIILEEGYLVYECNERCSCSRTCPNRVLQNGVQVKLEVFMTETKGWAVRAGEPILRGTFVCEYIGEVLDEQEANRRRDRYNTEGNCYFLDVDAHINDISRLVEGSARYIIDATNYGNVSRFINHSCSPNLVTYQVLVESMEYQCSHIGLYASRDIATGEELTFNYRREQLPGGNLCGCESSSC</sequence>
<feature type="region of interest" description="Disordered" evidence="4">
    <location>
        <begin position="70"/>
        <end position="111"/>
    </location>
</feature>
<dbReference type="Gene3D" id="2.170.270.10">
    <property type="entry name" value="SET domain"/>
    <property type="match status" value="1"/>
</dbReference>
<keyword evidence="3" id="KW-0862">Zinc</keyword>
<dbReference type="InterPro" id="IPR046341">
    <property type="entry name" value="SET_dom_sf"/>
</dbReference>
<feature type="domain" description="SET" evidence="6">
    <location>
        <begin position="1341"/>
        <end position="1473"/>
    </location>
</feature>
<dbReference type="InterPro" id="IPR013087">
    <property type="entry name" value="Znf_C2H2_type"/>
</dbReference>
<feature type="compositionally biased region" description="Polar residues" evidence="4">
    <location>
        <begin position="29"/>
        <end position="44"/>
    </location>
</feature>
<protein>
    <submittedName>
        <fullName evidence="9">Histone-lysine N-methyltransferase SUVR5 isoform X1</fullName>
    </submittedName>
</protein>
<evidence type="ECO:0000259" key="6">
    <source>
        <dbReference type="PROSITE" id="PS50280"/>
    </source>
</evidence>
<dbReference type="InterPro" id="IPR001214">
    <property type="entry name" value="SET_dom"/>
</dbReference>
<feature type="domain" description="Pre-SET" evidence="7">
    <location>
        <begin position="1262"/>
        <end position="1338"/>
    </location>
</feature>
<dbReference type="PANTHER" id="PTHR47325">
    <property type="entry name" value="HISTONE-LYSINE N-METHYLTRANSFERASE SUVR5"/>
    <property type="match status" value="1"/>
</dbReference>
<dbReference type="SUPFAM" id="SSF82199">
    <property type="entry name" value="SET domain"/>
    <property type="match status" value="1"/>
</dbReference>
<feature type="domain" description="C2H2-type" evidence="5">
    <location>
        <begin position="950"/>
        <end position="978"/>
    </location>
</feature>
<dbReference type="OrthoDB" id="308383at2759"/>
<dbReference type="Pfam" id="PF05033">
    <property type="entry name" value="Pre-SET"/>
    <property type="match status" value="1"/>
</dbReference>
<evidence type="ECO:0000313" key="8">
    <source>
        <dbReference type="Proteomes" id="UP000504603"/>
    </source>
</evidence>
<name>A0A6J1BWT1_MOMCH</name>
<keyword evidence="3" id="KW-0479">Metal-binding</keyword>
<keyword evidence="8" id="KW-1185">Reference proteome</keyword>
<dbReference type="Pfam" id="PF00856">
    <property type="entry name" value="SET"/>
    <property type="match status" value="1"/>
</dbReference>
<dbReference type="InterPro" id="IPR007728">
    <property type="entry name" value="Pre-SET_dom"/>
</dbReference>
<keyword evidence="3" id="KW-0863">Zinc-finger</keyword>
<feature type="region of interest" description="Disordered" evidence="4">
    <location>
        <begin position="1"/>
        <end position="44"/>
    </location>
</feature>
<dbReference type="PROSITE" id="PS50867">
    <property type="entry name" value="PRE_SET"/>
    <property type="match status" value="1"/>
</dbReference>
<dbReference type="PROSITE" id="PS50280">
    <property type="entry name" value="SET"/>
    <property type="match status" value="1"/>
</dbReference>
<evidence type="ECO:0000256" key="2">
    <source>
        <dbReference type="ARBA" id="ARBA00022454"/>
    </source>
</evidence>
<evidence type="ECO:0000259" key="5">
    <source>
        <dbReference type="PROSITE" id="PS50157"/>
    </source>
</evidence>
<feature type="compositionally biased region" description="Polar residues" evidence="4">
    <location>
        <begin position="87"/>
        <end position="96"/>
    </location>
</feature>
<dbReference type="GeneID" id="111005444"/>
<dbReference type="Pfam" id="PF18868">
    <property type="entry name" value="zf-C2H2_3rep"/>
    <property type="match status" value="1"/>
</dbReference>
<dbReference type="GO" id="GO:0005694">
    <property type="term" value="C:chromosome"/>
    <property type="evidence" value="ECO:0007669"/>
    <property type="project" value="UniProtKB-SubCell"/>
</dbReference>
<feature type="domain" description="C2H2-type" evidence="5">
    <location>
        <begin position="847"/>
        <end position="870"/>
    </location>
</feature>